<feature type="domain" description="NodB homology" evidence="2">
    <location>
        <begin position="67"/>
        <end position="248"/>
    </location>
</feature>
<dbReference type="InterPro" id="IPR011330">
    <property type="entry name" value="Glyco_hydro/deAcase_b/a-brl"/>
</dbReference>
<feature type="chain" id="PRO_5047187209" evidence="1">
    <location>
        <begin position="28"/>
        <end position="266"/>
    </location>
</feature>
<reference evidence="4" key="1">
    <citation type="journal article" date="2019" name="Int. J. Syst. Evol. Microbiol.">
        <title>The Global Catalogue of Microorganisms (GCM) 10K type strain sequencing project: providing services to taxonomists for standard genome sequencing and annotation.</title>
        <authorList>
            <consortium name="The Broad Institute Genomics Platform"/>
            <consortium name="The Broad Institute Genome Sequencing Center for Infectious Disease"/>
            <person name="Wu L."/>
            <person name="Ma J."/>
        </authorList>
    </citation>
    <scope>NUCLEOTIDE SEQUENCE [LARGE SCALE GENOMIC DNA]</scope>
    <source>
        <strain evidence="4">CCUG 54822</strain>
    </source>
</reference>
<evidence type="ECO:0000259" key="2">
    <source>
        <dbReference type="PROSITE" id="PS51677"/>
    </source>
</evidence>
<dbReference type="Gene3D" id="3.20.20.370">
    <property type="entry name" value="Glycoside hydrolase/deacetylase"/>
    <property type="match status" value="1"/>
</dbReference>
<gene>
    <name evidence="3" type="primary">pdaA</name>
    <name evidence="3" type="ORF">ACFQ4A_03460</name>
</gene>
<evidence type="ECO:0000313" key="3">
    <source>
        <dbReference type="EMBL" id="MFD1360735.1"/>
    </source>
</evidence>
<organism evidence="3 4">
    <name type="scientific">Lentibacillus salinarum</name>
    <dbReference type="NCBI Taxonomy" id="446820"/>
    <lineage>
        <taxon>Bacteria</taxon>
        <taxon>Bacillati</taxon>
        <taxon>Bacillota</taxon>
        <taxon>Bacilli</taxon>
        <taxon>Bacillales</taxon>
        <taxon>Bacillaceae</taxon>
        <taxon>Lentibacillus</taxon>
    </lineage>
</organism>
<accession>A0ABW3ZQS7</accession>
<name>A0ABW3ZQS7_9BACI</name>
<dbReference type="InterPro" id="IPR014235">
    <property type="entry name" value="Spore_PdaA"/>
</dbReference>
<dbReference type="Pfam" id="PF01522">
    <property type="entry name" value="Polysacc_deac_1"/>
    <property type="match status" value="1"/>
</dbReference>
<comment type="caution">
    <text evidence="3">The sequence shown here is derived from an EMBL/GenBank/DDBJ whole genome shotgun (WGS) entry which is preliminary data.</text>
</comment>
<keyword evidence="4" id="KW-1185">Reference proteome</keyword>
<dbReference type="EMBL" id="JBHTNH010000003">
    <property type="protein sequence ID" value="MFD1360735.1"/>
    <property type="molecule type" value="Genomic_DNA"/>
</dbReference>
<dbReference type="Proteomes" id="UP001597178">
    <property type="component" value="Unassembled WGS sequence"/>
</dbReference>
<dbReference type="InterPro" id="IPR002509">
    <property type="entry name" value="NODB_dom"/>
</dbReference>
<dbReference type="NCBIfam" id="TIGR02884">
    <property type="entry name" value="spore_pdaA"/>
    <property type="match status" value="1"/>
</dbReference>
<dbReference type="InterPro" id="IPR050248">
    <property type="entry name" value="Polysacc_deacetylase_ArnD"/>
</dbReference>
<protein>
    <submittedName>
        <fullName evidence="3">Delta-lactam-biosynthetic de-N-acetylase</fullName>
    </submittedName>
</protein>
<dbReference type="CDD" id="cd10948">
    <property type="entry name" value="CE4_BsPdaA_like"/>
    <property type="match status" value="1"/>
</dbReference>
<keyword evidence="1" id="KW-0732">Signal</keyword>
<dbReference type="PROSITE" id="PS51677">
    <property type="entry name" value="NODB"/>
    <property type="match status" value="1"/>
</dbReference>
<sequence>MKRYVSTAIGLLICFLAVLPNAHVTHAAGGYGWGFKKNDDHQIPDVGQYKQILEEYGAYYADHSGEKVVYLTFDNGYEEGYTDDILDVLKKHDVPAAFFVTGHYVESEPDLVERMADEGHIIGNHSYHHPDFTIVTKEAMQEELEALEAAVADVSDQENISYLRPPRGMFSEQTLDWAQELGYTHIFWSLAFVDWETNKQKGWEYAHETIMDQIHPGAIMLLHTVSSDNAKALDKTITELKKQGYQFKSLDHLVMKDNLPRPIYGY</sequence>
<dbReference type="PANTHER" id="PTHR10587:SF78">
    <property type="entry name" value="PEPTIDOGLYCAN-N-ACETYLMURAMIC ACID DEACETYLASE PDAA"/>
    <property type="match status" value="1"/>
</dbReference>
<evidence type="ECO:0000313" key="4">
    <source>
        <dbReference type="Proteomes" id="UP001597178"/>
    </source>
</evidence>
<proteinExistence type="predicted"/>
<dbReference type="SUPFAM" id="SSF88713">
    <property type="entry name" value="Glycoside hydrolase/deacetylase"/>
    <property type="match status" value="1"/>
</dbReference>
<evidence type="ECO:0000256" key="1">
    <source>
        <dbReference type="SAM" id="SignalP"/>
    </source>
</evidence>
<dbReference type="RefSeq" id="WP_382397609.1">
    <property type="nucleotide sequence ID" value="NZ_JBHTNH010000003.1"/>
</dbReference>
<feature type="signal peptide" evidence="1">
    <location>
        <begin position="1"/>
        <end position="27"/>
    </location>
</feature>
<dbReference type="PANTHER" id="PTHR10587">
    <property type="entry name" value="GLYCOSYL TRANSFERASE-RELATED"/>
    <property type="match status" value="1"/>
</dbReference>